<evidence type="ECO:0000313" key="7">
    <source>
        <dbReference type="EMBL" id="KAE9294703.1"/>
    </source>
</evidence>
<evidence type="ECO:0000313" key="13">
    <source>
        <dbReference type="Proteomes" id="UP000460718"/>
    </source>
</evidence>
<dbReference type="EMBL" id="QXGB01001418">
    <property type="protein sequence ID" value="KAE9191111.1"/>
    <property type="molecule type" value="Genomic_DNA"/>
</dbReference>
<dbReference type="Proteomes" id="UP000460718">
    <property type="component" value="Unassembled WGS sequence"/>
</dbReference>
<evidence type="ECO:0000313" key="5">
    <source>
        <dbReference type="EMBL" id="KAE9216553.1"/>
    </source>
</evidence>
<keyword evidence="9" id="KW-1185">Reference proteome</keyword>
<dbReference type="EMBL" id="QXFZ01000443">
    <property type="protein sequence ID" value="KAE9116264.1"/>
    <property type="molecule type" value="Genomic_DNA"/>
</dbReference>
<evidence type="ECO:0000313" key="12">
    <source>
        <dbReference type="Proteomes" id="UP000441208"/>
    </source>
</evidence>
<evidence type="ECO:0000313" key="11">
    <source>
        <dbReference type="Proteomes" id="UP000440367"/>
    </source>
</evidence>
<dbReference type="Proteomes" id="UP000440367">
    <property type="component" value="Unassembled WGS sequence"/>
</dbReference>
<dbReference type="EMBL" id="QXGE01001295">
    <property type="protein sequence ID" value="KAE9294703.1"/>
    <property type="molecule type" value="Genomic_DNA"/>
</dbReference>
<dbReference type="OrthoDB" id="119906at2759"/>
<evidence type="ECO:0000313" key="8">
    <source>
        <dbReference type="Proteomes" id="UP000429523"/>
    </source>
</evidence>
<dbReference type="AlphaFoldDB" id="A0A6A3L5X3"/>
<dbReference type="Proteomes" id="UP000476176">
    <property type="component" value="Unassembled WGS sequence"/>
</dbReference>
<gene>
    <name evidence="7" type="ORF">PF001_g17656</name>
    <name evidence="5" type="ORF">PF002_g17048</name>
    <name evidence="6" type="ORF">PF004_g8596</name>
    <name evidence="4" type="ORF">PF005_g18979</name>
    <name evidence="3" type="ORF">PF007_g9725</name>
    <name evidence="1" type="ORF">PF009_g10873</name>
    <name evidence="2" type="ORF">PF011_g8527</name>
</gene>
<sequence>MQRLDDLPVPVLLSVFNFLHEDVAAQLLSNKIHTVYRRNIRDLAAVSTSWASAVQEVEGHFRDSILVFDFQQDSAIDNEEDEERDTTHNAATISSTLAVDDVVSGGIFQLVRGLLSAFACTSSTGTSRRPSEEEESHELVLLNREKLQMQRKAKHIGHELNRLLEELTTGRQPHRRVELWLNDPNDVTVHDVGGKGDEDVLHHWTEVFSGCKHLVCLDLSGVPVESDHLPAILSAVSEHCVNLEELVMPHQL</sequence>
<dbReference type="EMBL" id="QXGF01000500">
    <property type="protein sequence ID" value="KAE8939280.1"/>
    <property type="molecule type" value="Genomic_DNA"/>
</dbReference>
<evidence type="ECO:0000313" key="1">
    <source>
        <dbReference type="EMBL" id="KAE8939280.1"/>
    </source>
</evidence>
<dbReference type="EMBL" id="QXFW01000403">
    <property type="protein sequence ID" value="KAE9013347.1"/>
    <property type="molecule type" value="Genomic_DNA"/>
</dbReference>
<evidence type="ECO:0000313" key="4">
    <source>
        <dbReference type="EMBL" id="KAE9191111.1"/>
    </source>
</evidence>
<accession>A0A6A3L5X3</accession>
<evidence type="ECO:0000313" key="10">
    <source>
        <dbReference type="Proteomes" id="UP000437068"/>
    </source>
</evidence>
<protein>
    <submittedName>
        <fullName evidence="2">Uncharacterized protein</fullName>
    </submittedName>
</protein>
<name>A0A6A3L5X3_9STRA</name>
<dbReference type="Proteomes" id="UP000433483">
    <property type="component" value="Unassembled WGS sequence"/>
</dbReference>
<dbReference type="Proteomes" id="UP000429523">
    <property type="component" value="Unassembled WGS sequence"/>
</dbReference>
<evidence type="ECO:0000313" key="9">
    <source>
        <dbReference type="Proteomes" id="UP000433483"/>
    </source>
</evidence>
<evidence type="ECO:0000313" key="3">
    <source>
        <dbReference type="EMBL" id="KAE9116264.1"/>
    </source>
</evidence>
<dbReference type="EMBL" id="QXGD01001041">
    <property type="protein sequence ID" value="KAE9216553.1"/>
    <property type="molecule type" value="Genomic_DNA"/>
</dbReference>
<reference evidence="13 14" key="1">
    <citation type="submission" date="2018-09" db="EMBL/GenBank/DDBJ databases">
        <title>Genomic investigation of the strawberry pathogen Phytophthora fragariae indicates pathogenicity is determined by transcriptional variation in three key races.</title>
        <authorList>
            <person name="Adams T.M."/>
            <person name="Armitage A.D."/>
            <person name="Sobczyk M.K."/>
            <person name="Bates H.J."/>
            <person name="Dunwell J.M."/>
            <person name="Nellist C.F."/>
            <person name="Harrison R.J."/>
        </authorList>
    </citation>
    <scope>NUCLEOTIDE SEQUENCE [LARGE SCALE GENOMIC DNA]</scope>
    <source>
        <strain evidence="7 10">A4</strain>
        <strain evidence="5 11">BC-1</strain>
        <strain evidence="6 14">BC-23</strain>
        <strain evidence="4 9">NOV-27</strain>
        <strain evidence="3 12">NOV-71</strain>
        <strain evidence="1 8">NOV-9</strain>
        <strain evidence="2 13">SCRP245</strain>
    </source>
</reference>
<evidence type="ECO:0000313" key="2">
    <source>
        <dbReference type="EMBL" id="KAE9013347.1"/>
    </source>
</evidence>
<comment type="caution">
    <text evidence="2">The sequence shown here is derived from an EMBL/GenBank/DDBJ whole genome shotgun (WGS) entry which is preliminary data.</text>
</comment>
<proteinExistence type="predicted"/>
<evidence type="ECO:0000313" key="6">
    <source>
        <dbReference type="EMBL" id="KAE9237360.1"/>
    </source>
</evidence>
<evidence type="ECO:0000313" key="14">
    <source>
        <dbReference type="Proteomes" id="UP000476176"/>
    </source>
</evidence>
<dbReference type="EMBL" id="QXGC01000403">
    <property type="protein sequence ID" value="KAE9237360.1"/>
    <property type="molecule type" value="Genomic_DNA"/>
</dbReference>
<organism evidence="2 13">
    <name type="scientific">Phytophthora fragariae</name>
    <dbReference type="NCBI Taxonomy" id="53985"/>
    <lineage>
        <taxon>Eukaryota</taxon>
        <taxon>Sar</taxon>
        <taxon>Stramenopiles</taxon>
        <taxon>Oomycota</taxon>
        <taxon>Peronosporomycetes</taxon>
        <taxon>Peronosporales</taxon>
        <taxon>Peronosporaceae</taxon>
        <taxon>Phytophthora</taxon>
    </lineage>
</organism>
<dbReference type="Proteomes" id="UP000437068">
    <property type="component" value="Unassembled WGS sequence"/>
</dbReference>
<dbReference type="Proteomes" id="UP000441208">
    <property type="component" value="Unassembled WGS sequence"/>
</dbReference>